<keyword evidence="4" id="KW-0547">Nucleotide-binding</keyword>
<accession>A0A1A6AL33</accession>
<protein>
    <submittedName>
        <fullName evidence="9">Energy-coupling factor transporter ATP-binding protein EcfA2</fullName>
        <ecNumber evidence="9">3.6.3.-</ecNumber>
    </submittedName>
</protein>
<keyword evidence="5 9" id="KW-0067">ATP-binding</keyword>
<sequence length="217" mass="24362">MTLLKVEQISFQYSTEKMLIDKLSFEVLEGESLGIIGPNGCGKTTLLKLILGILKPIKGIIYLEGMDISKMTLGKIGESIGYVMQNPERQLFMPSVAEEITYALHIRGWKKKMIQNKLEEMIDFFDLKELEHVSPFTLSGGEKQILALAAVSVLKPRLLILDEPTTGLDPLRKAKLGYFLKKLQKNGLGLILVSHDLSFVKNFCSDTLSFYSAYRSI</sequence>
<dbReference type="GO" id="GO:0043190">
    <property type="term" value="C:ATP-binding cassette (ABC) transporter complex"/>
    <property type="evidence" value="ECO:0007669"/>
    <property type="project" value="TreeGrafter"/>
</dbReference>
<dbReference type="GO" id="GO:0016887">
    <property type="term" value="F:ATP hydrolysis activity"/>
    <property type="evidence" value="ECO:0007669"/>
    <property type="project" value="InterPro"/>
</dbReference>
<dbReference type="InterPro" id="IPR050095">
    <property type="entry name" value="ECF_ABC_transporter_ATP-bd"/>
</dbReference>
<dbReference type="Proteomes" id="UP000093954">
    <property type="component" value="Unassembled WGS sequence"/>
</dbReference>
<evidence type="ECO:0000313" key="9">
    <source>
        <dbReference type="EMBL" id="OBR90761.1"/>
    </source>
</evidence>
<dbReference type="PANTHER" id="PTHR43553:SF19">
    <property type="entry name" value="HMP_THIAMINE IMPORT ATP-BINDING PROTEIN YKOD-RELATED"/>
    <property type="match status" value="1"/>
</dbReference>
<keyword evidence="10" id="KW-1185">Reference proteome</keyword>
<evidence type="ECO:0000259" key="8">
    <source>
        <dbReference type="PROSITE" id="PS50893"/>
    </source>
</evidence>
<dbReference type="InterPro" id="IPR003439">
    <property type="entry name" value="ABC_transporter-like_ATP-bd"/>
</dbReference>
<evidence type="ECO:0000256" key="3">
    <source>
        <dbReference type="ARBA" id="ARBA00022475"/>
    </source>
</evidence>
<evidence type="ECO:0000313" key="10">
    <source>
        <dbReference type="Proteomes" id="UP000093954"/>
    </source>
</evidence>
<name>A0A1A6AL33_9CLOT</name>
<evidence type="ECO:0000256" key="7">
    <source>
        <dbReference type="ARBA" id="ARBA00023136"/>
    </source>
</evidence>
<dbReference type="EMBL" id="LROS01000055">
    <property type="protein sequence ID" value="OBR90761.1"/>
    <property type="molecule type" value="Genomic_DNA"/>
</dbReference>
<dbReference type="RefSeq" id="WP_065079482.1">
    <property type="nucleotide sequence ID" value="NZ_LROS01000055.1"/>
</dbReference>
<organism evidence="9 10">
    <name type="scientific">Clostridium ragsdalei P11</name>
    <dbReference type="NCBI Taxonomy" id="1353534"/>
    <lineage>
        <taxon>Bacteria</taxon>
        <taxon>Bacillati</taxon>
        <taxon>Bacillota</taxon>
        <taxon>Clostridia</taxon>
        <taxon>Eubacteriales</taxon>
        <taxon>Clostridiaceae</taxon>
        <taxon>Clostridium</taxon>
    </lineage>
</organism>
<evidence type="ECO:0000256" key="2">
    <source>
        <dbReference type="ARBA" id="ARBA00022448"/>
    </source>
</evidence>
<keyword evidence="7" id="KW-0472">Membrane</keyword>
<proteinExistence type="inferred from homology"/>
<dbReference type="PROSITE" id="PS50893">
    <property type="entry name" value="ABC_TRANSPORTER_2"/>
    <property type="match status" value="1"/>
</dbReference>
<feature type="domain" description="ABC transporter" evidence="8">
    <location>
        <begin position="4"/>
        <end position="217"/>
    </location>
</feature>
<evidence type="ECO:0000256" key="6">
    <source>
        <dbReference type="ARBA" id="ARBA00022967"/>
    </source>
</evidence>
<gene>
    <name evidence="9" type="primary">ecfA2_2</name>
    <name evidence="9" type="ORF">CLRAG_34090</name>
</gene>
<comment type="caution">
    <text evidence="9">The sequence shown here is derived from an EMBL/GenBank/DDBJ whole genome shotgun (WGS) entry which is preliminary data.</text>
</comment>
<dbReference type="GO" id="GO:0005524">
    <property type="term" value="F:ATP binding"/>
    <property type="evidence" value="ECO:0007669"/>
    <property type="project" value="UniProtKB-KW"/>
</dbReference>
<comment type="similarity">
    <text evidence="1">Belongs to the ABC transporter superfamily.</text>
</comment>
<dbReference type="PANTHER" id="PTHR43553">
    <property type="entry name" value="HEAVY METAL TRANSPORTER"/>
    <property type="match status" value="1"/>
</dbReference>
<dbReference type="Pfam" id="PF00005">
    <property type="entry name" value="ABC_tran"/>
    <property type="match status" value="1"/>
</dbReference>
<evidence type="ECO:0000256" key="5">
    <source>
        <dbReference type="ARBA" id="ARBA00022840"/>
    </source>
</evidence>
<keyword evidence="9" id="KW-0378">Hydrolase</keyword>
<dbReference type="EC" id="3.6.3.-" evidence="9"/>
<dbReference type="InterPro" id="IPR027417">
    <property type="entry name" value="P-loop_NTPase"/>
</dbReference>
<dbReference type="CDD" id="cd03225">
    <property type="entry name" value="ABC_cobalt_CbiO_domain1"/>
    <property type="match status" value="1"/>
</dbReference>
<dbReference type="PATRIC" id="fig|1353534.3.peg.3471"/>
<dbReference type="InterPro" id="IPR003593">
    <property type="entry name" value="AAA+_ATPase"/>
</dbReference>
<dbReference type="InterPro" id="IPR015856">
    <property type="entry name" value="ABC_transpr_CbiO/EcfA_su"/>
</dbReference>
<dbReference type="SUPFAM" id="SSF52540">
    <property type="entry name" value="P-loop containing nucleoside triphosphate hydrolases"/>
    <property type="match status" value="1"/>
</dbReference>
<reference evidence="9 10" key="1">
    <citation type="journal article" date="2012" name="Front. Microbiol.">
        <title>Draft Genome Sequence of the Virulent Strain 01-B526 of the Fish Pathogen Aeromonas salmonicida.</title>
        <authorList>
            <person name="Charette S.J."/>
            <person name="Brochu F."/>
            <person name="Boyle B."/>
            <person name="Filion G."/>
            <person name="Tanaka K.H."/>
            <person name="Derome N."/>
        </authorList>
    </citation>
    <scope>NUCLEOTIDE SEQUENCE [LARGE SCALE GENOMIC DNA]</scope>
    <source>
        <strain evidence="9 10">P11</strain>
    </source>
</reference>
<dbReference type="Gene3D" id="3.40.50.300">
    <property type="entry name" value="P-loop containing nucleotide triphosphate hydrolases"/>
    <property type="match status" value="1"/>
</dbReference>
<dbReference type="SMART" id="SM00382">
    <property type="entry name" value="AAA"/>
    <property type="match status" value="1"/>
</dbReference>
<dbReference type="GO" id="GO:0042626">
    <property type="term" value="F:ATPase-coupled transmembrane transporter activity"/>
    <property type="evidence" value="ECO:0007669"/>
    <property type="project" value="TreeGrafter"/>
</dbReference>
<dbReference type="AlphaFoldDB" id="A0A1A6AL33"/>
<evidence type="ECO:0000256" key="1">
    <source>
        <dbReference type="ARBA" id="ARBA00005417"/>
    </source>
</evidence>
<keyword evidence="3" id="KW-1003">Cell membrane</keyword>
<evidence type="ECO:0000256" key="4">
    <source>
        <dbReference type="ARBA" id="ARBA00022741"/>
    </source>
</evidence>
<keyword evidence="6" id="KW-1278">Translocase</keyword>
<keyword evidence="2" id="KW-0813">Transport</keyword>